<feature type="domain" description="Small EDRK-rich factor-like N-terminal" evidence="2">
    <location>
        <begin position="40"/>
        <end position="63"/>
    </location>
</feature>
<feature type="compositionally biased region" description="Basic and acidic residues" evidence="1">
    <location>
        <begin position="44"/>
        <end position="53"/>
    </location>
</feature>
<gene>
    <name evidence="3" type="ORF">PXEA_LOCUS24003</name>
</gene>
<dbReference type="Pfam" id="PF04419">
    <property type="entry name" value="SERF-like_N"/>
    <property type="match status" value="1"/>
</dbReference>
<accession>A0A3S5B135</accession>
<evidence type="ECO:0000313" key="4">
    <source>
        <dbReference type="Proteomes" id="UP000784294"/>
    </source>
</evidence>
<feature type="region of interest" description="Disordered" evidence="1">
    <location>
        <begin position="43"/>
        <end position="78"/>
    </location>
</feature>
<evidence type="ECO:0000259" key="2">
    <source>
        <dbReference type="Pfam" id="PF04419"/>
    </source>
</evidence>
<protein>
    <recommendedName>
        <fullName evidence="2">Small EDRK-rich factor-like N-terminal domain-containing protein</fullName>
    </recommendedName>
</protein>
<reference evidence="3" key="1">
    <citation type="submission" date="2018-11" db="EMBL/GenBank/DDBJ databases">
        <authorList>
            <consortium name="Pathogen Informatics"/>
        </authorList>
    </citation>
    <scope>NUCLEOTIDE SEQUENCE</scope>
</reference>
<proteinExistence type="predicted"/>
<evidence type="ECO:0000256" key="1">
    <source>
        <dbReference type="SAM" id="MobiDB-lite"/>
    </source>
</evidence>
<dbReference type="InterPro" id="IPR007513">
    <property type="entry name" value="SERF-like_N"/>
</dbReference>
<keyword evidence="4" id="KW-1185">Reference proteome</keyword>
<dbReference type="Proteomes" id="UP000784294">
    <property type="component" value="Unassembled WGS sequence"/>
</dbReference>
<name>A0A3S5B135_9PLAT</name>
<organism evidence="3 4">
    <name type="scientific">Protopolystoma xenopodis</name>
    <dbReference type="NCBI Taxonomy" id="117903"/>
    <lineage>
        <taxon>Eukaryota</taxon>
        <taxon>Metazoa</taxon>
        <taxon>Spiralia</taxon>
        <taxon>Lophotrochozoa</taxon>
        <taxon>Platyhelminthes</taxon>
        <taxon>Monogenea</taxon>
        <taxon>Polyopisthocotylea</taxon>
        <taxon>Polystomatidea</taxon>
        <taxon>Polystomatidae</taxon>
        <taxon>Protopolystoma</taxon>
    </lineage>
</organism>
<sequence>MWCSGEAMIKQGPYHLRMDRAAQEISSRFVFVDDIHLHGGNQRELAREKAVKKEKTKAKNASEHSGNKGLSLIERRER</sequence>
<dbReference type="AlphaFoldDB" id="A0A3S5B135"/>
<dbReference type="EMBL" id="CAAALY010113337">
    <property type="protein sequence ID" value="VEL30563.1"/>
    <property type="molecule type" value="Genomic_DNA"/>
</dbReference>
<comment type="caution">
    <text evidence="3">The sequence shown here is derived from an EMBL/GenBank/DDBJ whole genome shotgun (WGS) entry which is preliminary data.</text>
</comment>
<evidence type="ECO:0000313" key="3">
    <source>
        <dbReference type="EMBL" id="VEL30563.1"/>
    </source>
</evidence>